<reference evidence="4" key="1">
    <citation type="journal article" date="2019" name="Int. J. Syst. Evol. Microbiol.">
        <title>The Global Catalogue of Microorganisms (GCM) 10K type strain sequencing project: providing services to taxonomists for standard genome sequencing and annotation.</title>
        <authorList>
            <consortium name="The Broad Institute Genomics Platform"/>
            <consortium name="The Broad Institute Genome Sequencing Center for Infectious Disease"/>
            <person name="Wu L."/>
            <person name="Ma J."/>
        </authorList>
    </citation>
    <scope>NUCLEOTIDE SEQUENCE [LARGE SCALE GENOMIC DNA]</scope>
    <source>
        <strain evidence="4">JCM 4816</strain>
    </source>
</reference>
<dbReference type="InterPro" id="IPR036527">
    <property type="entry name" value="SCP2_sterol-bd_dom_sf"/>
</dbReference>
<gene>
    <name evidence="3" type="ORF">GCM10019016_005400</name>
</gene>
<evidence type="ECO:0000313" key="3">
    <source>
        <dbReference type="EMBL" id="GAA3493441.1"/>
    </source>
</evidence>
<name>A0ABP6TFX7_9ACTN</name>
<protein>
    <submittedName>
        <fullName evidence="3">Maleylpyruvate isomerase family mycothiol-dependent enzyme</fullName>
    </submittedName>
</protein>
<keyword evidence="3" id="KW-0413">Isomerase</keyword>
<keyword evidence="4" id="KW-1185">Reference proteome</keyword>
<dbReference type="SUPFAM" id="SSF55718">
    <property type="entry name" value="SCP-like"/>
    <property type="match status" value="1"/>
</dbReference>
<dbReference type="EMBL" id="BAAAXF010000009">
    <property type="protein sequence ID" value="GAA3493441.1"/>
    <property type="molecule type" value="Genomic_DNA"/>
</dbReference>
<feature type="domain" description="Mycothiol-dependent maleylpyruvate isomerase metal-binding" evidence="2">
    <location>
        <begin position="44"/>
        <end position="172"/>
    </location>
</feature>
<dbReference type="Pfam" id="PF11716">
    <property type="entry name" value="MDMPI_N"/>
    <property type="match status" value="1"/>
</dbReference>
<evidence type="ECO:0000313" key="4">
    <source>
        <dbReference type="Proteomes" id="UP001501455"/>
    </source>
</evidence>
<evidence type="ECO:0000259" key="1">
    <source>
        <dbReference type="Pfam" id="PF07398"/>
    </source>
</evidence>
<proteinExistence type="predicted"/>
<dbReference type="InterPro" id="IPR034660">
    <property type="entry name" value="DinB/YfiT-like"/>
</dbReference>
<dbReference type="InterPro" id="IPR024344">
    <property type="entry name" value="MDMPI_metal-binding"/>
</dbReference>
<comment type="caution">
    <text evidence="3">The sequence shown here is derived from an EMBL/GenBank/DDBJ whole genome shotgun (WGS) entry which is preliminary data.</text>
</comment>
<dbReference type="Gene3D" id="1.20.120.450">
    <property type="entry name" value="dinb family like domain"/>
    <property type="match status" value="1"/>
</dbReference>
<dbReference type="InterPro" id="IPR010872">
    <property type="entry name" value="MDMPI_C-term_domain"/>
</dbReference>
<evidence type="ECO:0000259" key="2">
    <source>
        <dbReference type="Pfam" id="PF11716"/>
    </source>
</evidence>
<dbReference type="Gene3D" id="3.30.1050.20">
    <property type="match status" value="1"/>
</dbReference>
<dbReference type="NCBIfam" id="TIGR03083">
    <property type="entry name" value="maleylpyruvate isomerase family mycothiol-dependent enzyme"/>
    <property type="match status" value="1"/>
</dbReference>
<accession>A0ABP6TFX7</accession>
<sequence length="262" mass="27991">MPDAASDLIARAFDFADRFTSFTRRCDAARVGGMIDHADDLASVHAATERLLHAVGALDNAAVTQSSRLPGWTRGHVLTHLARNADALVNVFEGRPMYASAEARDADIEAGAARPLDEQIADVRESAERFRAAAAVPADWSRTVELRNGVTDRAERVPFRRWIEVELHHVDLGIGYELEDLPAGFTDREIAFLAARFSGHPEVPATTLSAADGRTWTTGGGADGGPVRVEGTPAGLLGWLAGRRDGGALTVKGGDLPKLPPL</sequence>
<dbReference type="Proteomes" id="UP001501455">
    <property type="component" value="Unassembled WGS sequence"/>
</dbReference>
<dbReference type="GO" id="GO:0016853">
    <property type="term" value="F:isomerase activity"/>
    <property type="evidence" value="ECO:0007669"/>
    <property type="project" value="UniProtKB-KW"/>
</dbReference>
<feature type="domain" description="MDMPI C-terminal" evidence="1">
    <location>
        <begin position="180"/>
        <end position="260"/>
    </location>
</feature>
<organism evidence="3 4">
    <name type="scientific">Streptomyces prasinosporus</name>
    <dbReference type="NCBI Taxonomy" id="68256"/>
    <lineage>
        <taxon>Bacteria</taxon>
        <taxon>Bacillati</taxon>
        <taxon>Actinomycetota</taxon>
        <taxon>Actinomycetes</taxon>
        <taxon>Kitasatosporales</taxon>
        <taxon>Streptomycetaceae</taxon>
        <taxon>Streptomyces</taxon>
        <taxon>Streptomyces albogriseolus group</taxon>
    </lineage>
</organism>
<dbReference type="InterPro" id="IPR017517">
    <property type="entry name" value="Maleyloyr_isom"/>
</dbReference>
<dbReference type="SUPFAM" id="SSF109854">
    <property type="entry name" value="DinB/YfiT-like putative metalloenzymes"/>
    <property type="match status" value="1"/>
</dbReference>
<dbReference type="Pfam" id="PF07398">
    <property type="entry name" value="MDMPI_C"/>
    <property type="match status" value="1"/>
</dbReference>